<keyword evidence="2" id="KW-0812">Transmembrane</keyword>
<feature type="non-terminal residue" evidence="3">
    <location>
        <position position="1"/>
    </location>
</feature>
<dbReference type="GO" id="GO:0016301">
    <property type="term" value="F:kinase activity"/>
    <property type="evidence" value="ECO:0007669"/>
    <property type="project" value="UniProtKB-KW"/>
</dbReference>
<organism evidence="3">
    <name type="scientific">Amblyomma triste</name>
    <name type="common">Neotropical tick</name>
    <dbReference type="NCBI Taxonomy" id="251400"/>
    <lineage>
        <taxon>Eukaryota</taxon>
        <taxon>Metazoa</taxon>
        <taxon>Ecdysozoa</taxon>
        <taxon>Arthropoda</taxon>
        <taxon>Chelicerata</taxon>
        <taxon>Arachnida</taxon>
        <taxon>Acari</taxon>
        <taxon>Parasitiformes</taxon>
        <taxon>Ixodida</taxon>
        <taxon>Ixodoidea</taxon>
        <taxon>Ixodidae</taxon>
        <taxon>Amblyomminae</taxon>
        <taxon>Amblyomma</taxon>
    </lineage>
</organism>
<feature type="region of interest" description="Disordered" evidence="1">
    <location>
        <begin position="109"/>
        <end position="253"/>
    </location>
</feature>
<sequence>LRGTAYTMALVAIIILGIIGFSVGGPLDDHPSNRCQGKRRGEIPFGFNRTTFNEKETECIYFCQPPHYHGTWFFGIILDGTSCQSPAGEPGSCQSGVCIVNGKEVPVDVNGPHQGGKPGDLAPKPKPVDAEDAEPTSPSDATEPAPKPKPADAEDAEPTSPSDVPEATPAKPPANEDSDLEAGPNPPNTEDVVPAPPSGDTEATSAQPPESEDNARPPPPPGVPAPSAEEEATNAPVGSEVSSTENPDTVRGR</sequence>
<keyword evidence="3" id="KW-0418">Kinase</keyword>
<evidence type="ECO:0000313" key="3">
    <source>
        <dbReference type="EMBL" id="JAC28250.1"/>
    </source>
</evidence>
<feature type="transmembrane region" description="Helical" evidence="2">
    <location>
        <begin position="6"/>
        <end position="24"/>
    </location>
</feature>
<keyword evidence="3" id="KW-0675">Receptor</keyword>
<protein>
    <submittedName>
        <fullName evidence="3">Putative proline-rich receptor-like protein kinase perk12</fullName>
    </submittedName>
</protein>
<dbReference type="EMBL" id="GBBM01007168">
    <property type="protein sequence ID" value="JAC28250.1"/>
    <property type="molecule type" value="mRNA"/>
</dbReference>
<keyword evidence="2" id="KW-0472">Membrane</keyword>
<keyword evidence="2" id="KW-1133">Transmembrane helix</keyword>
<proteinExistence type="evidence at transcript level"/>
<name>A0A023G5S4_AMBTT</name>
<feature type="non-terminal residue" evidence="3">
    <location>
        <position position="253"/>
    </location>
</feature>
<evidence type="ECO:0000256" key="1">
    <source>
        <dbReference type="SAM" id="MobiDB-lite"/>
    </source>
</evidence>
<accession>A0A023G5S4</accession>
<evidence type="ECO:0000256" key="2">
    <source>
        <dbReference type="SAM" id="Phobius"/>
    </source>
</evidence>
<dbReference type="AlphaFoldDB" id="A0A023G5S4"/>
<keyword evidence="3" id="KW-0808">Transferase</keyword>
<reference evidence="3" key="1">
    <citation type="submission" date="2014-03" db="EMBL/GenBank/DDBJ databases">
        <title>The sialotranscriptome of Amblyomma triste, Amblyomma parvum and Amblyomma cajennense ticks, uncovered by 454-based RNA-seq.</title>
        <authorList>
            <person name="Garcia G.R."/>
            <person name="Gardinassi L.G."/>
            <person name="Ribeiro J.M."/>
            <person name="Anatriello E."/>
            <person name="Ferreira B.R."/>
            <person name="Moreira H.N."/>
            <person name="Mafra C."/>
            <person name="Olegario M.M."/>
            <person name="Szabo P.J."/>
            <person name="Miranda-Santos I.K."/>
            <person name="Maruyama S.R."/>
        </authorList>
    </citation>
    <scope>NUCLEOTIDE SEQUENCE</scope>
    <source>
        <strain evidence="3">Mato Grasso do Sul</strain>
        <tissue evidence="3">Salivary glands</tissue>
    </source>
</reference>